<feature type="compositionally biased region" description="Gly residues" evidence="1">
    <location>
        <begin position="1189"/>
        <end position="1201"/>
    </location>
</feature>
<proteinExistence type="predicted"/>
<feature type="region of interest" description="Disordered" evidence="1">
    <location>
        <begin position="70"/>
        <end position="90"/>
    </location>
</feature>
<dbReference type="EMBL" id="HBNR01024451">
    <property type="protein sequence ID" value="CAE4576783.1"/>
    <property type="molecule type" value="Transcribed_RNA"/>
</dbReference>
<feature type="region of interest" description="Disordered" evidence="1">
    <location>
        <begin position="126"/>
        <end position="155"/>
    </location>
</feature>
<feature type="compositionally biased region" description="Low complexity" evidence="1">
    <location>
        <begin position="1105"/>
        <end position="1115"/>
    </location>
</feature>
<feature type="compositionally biased region" description="Low complexity" evidence="1">
    <location>
        <begin position="1246"/>
        <end position="1255"/>
    </location>
</feature>
<sequence length="1307" mass="131935">MRVRGPTIATFLAEAEESLALLGSQLRRSHSDVRSGAPLGRIGENRRRQLLSLSPSRAPEGALARVCADDAPEPARHAPRTSGPESRQLNKTVDRLLEREEDVKEQLAVQAKTLLRVDRRLQALESRAPAHETNGGNPGPLPGASGAHARAGSTKDVKDFCEQQFLRLQTETRRHVEDLGKSLRKWLDDTESGLQVVWGQHLTRDKVEDAATCVSQSTNTEPWYEPTENVADRAKPSESQADRAEDAALQAGDLPGQPLEPSCMDGCTGPPPSEPLPAAAPAAAQATEVGPTEHLQEMLTMVAEQLLAAGPARIRHALEGQEPPEQGGAAPASAAPQQQEEVFAGQVDGPGAAVLCGEASPATSTEAIEETAVAVEEPLQAAAGTAGACDVSLPPTPEIEARDAGRADLKYKLRTSVVQVGVQDPNALKPPSPGRCSPAMPTARRRIMEPLFSFGAADSDPAVGGGGGLFRSFKPTAFDSCQWSPGSSSRAATVGEGTGPCNLPQSLPGPGVVVSDSPFKANGAAHFDIFTPGAGDHAEDHASGSAPFGKPSPRENEWCFAGARPVLGNGHGAVGELLVEEESDAGESSEPEANDDRQEGHTAETVAGAGPVGHAEPRGEQQQSSPAEPLAEPEAHCPVFSESVTHTSDLGSDSDKDLGSLPPSAAQEAQVGPGTLAADQADSPSESSLQPGSHGGLGLDLEDEPKLEPEADLAVRGVEGWAAAREQLAGAQPVAEGVGSGAAHAGAALRRDLGTHEQVLDYPTNSERMGQANQMLDAGDFAHGAEPALAFDATPFDAAEEQASRRADASDAPVGAEPAPAFEVSPFDVPGDILGQPSADLWDQFLDATSLGPPPRQEPGAGGGDFCGTDTPASDSGVNLRCGLESLGLLEPPGGAGHAAMAGAGRGRQPANALAEQQPEARAESSRAEGALGLEAELVPPSPSSGSSSEAGEEAGRSQQGGCAAAEGGETEPHDRGSAGSADAHLAAVDVLAHLAAWPGSAQDSEPGDAGVRSEREEPSEAGGAGGSRAGEAEGPRGAAEMEPFAGGGEDVVAVEAAQAAGLAPPPPAVAGCRHTSAIDADRLEVEDMSNEGFALEEALLAGAPASAPSGRGAPHAVQHPDRRVDSDAEDSEASSAEGLPPAPMRASEMSCRSGPAATTSPSSSSASSPRRTQEADGSGGLPASAAAGGQGGGGRPGVGGMAAAVEAFASAVSSDASSECSAEGESSANELPITVAGVPAGVRNSTSTSSDASSPRPKDAGGAGGGPPCTADALATAVASSLASPREAGGPAGHGRRRAEGAPGAG</sequence>
<feature type="region of interest" description="Disordered" evidence="1">
    <location>
        <begin position="531"/>
        <end position="553"/>
    </location>
</feature>
<protein>
    <submittedName>
        <fullName evidence="2">Uncharacterized protein</fullName>
    </submittedName>
</protein>
<feature type="region of interest" description="Disordered" evidence="1">
    <location>
        <begin position="1105"/>
        <end position="1307"/>
    </location>
</feature>
<feature type="compositionally biased region" description="Acidic residues" evidence="1">
    <location>
        <begin position="581"/>
        <end position="593"/>
    </location>
</feature>
<feature type="region of interest" description="Disordered" evidence="1">
    <location>
        <begin position="895"/>
        <end position="983"/>
    </location>
</feature>
<accession>A0A7S4UET3</accession>
<reference evidence="2" key="1">
    <citation type="submission" date="2021-01" db="EMBL/GenBank/DDBJ databases">
        <authorList>
            <person name="Corre E."/>
            <person name="Pelletier E."/>
            <person name="Niang G."/>
            <person name="Scheremetjew M."/>
            <person name="Finn R."/>
            <person name="Kale V."/>
            <person name="Holt S."/>
            <person name="Cochrane G."/>
            <person name="Meng A."/>
            <person name="Brown T."/>
            <person name="Cohen L."/>
        </authorList>
    </citation>
    <scope>NUCLEOTIDE SEQUENCE</scope>
    <source>
        <strain evidence="2">CCMP3105</strain>
    </source>
</reference>
<gene>
    <name evidence="2" type="ORF">AMON00008_LOCUS16403</name>
</gene>
<feature type="compositionally biased region" description="Low complexity" evidence="1">
    <location>
        <begin position="1269"/>
        <end position="1290"/>
    </location>
</feature>
<feature type="compositionally biased region" description="Basic and acidic residues" evidence="1">
    <location>
        <begin position="230"/>
        <end position="246"/>
    </location>
</feature>
<evidence type="ECO:0000256" key="1">
    <source>
        <dbReference type="SAM" id="MobiDB-lite"/>
    </source>
</evidence>
<feature type="region of interest" description="Disordered" evidence="1">
    <location>
        <begin position="581"/>
        <end position="703"/>
    </location>
</feature>
<feature type="compositionally biased region" description="Polar residues" evidence="1">
    <location>
        <begin position="682"/>
        <end position="691"/>
    </location>
</feature>
<feature type="compositionally biased region" description="Low complexity" evidence="1">
    <location>
        <begin position="895"/>
        <end position="911"/>
    </location>
</feature>
<evidence type="ECO:0000313" key="2">
    <source>
        <dbReference type="EMBL" id="CAE4576783.1"/>
    </source>
</evidence>
<feature type="region of interest" description="Disordered" evidence="1">
    <location>
        <begin position="849"/>
        <end position="872"/>
    </location>
</feature>
<feature type="region of interest" description="Disordered" evidence="1">
    <location>
        <begin position="998"/>
        <end position="1045"/>
    </location>
</feature>
<feature type="region of interest" description="Disordered" evidence="1">
    <location>
        <begin position="213"/>
        <end position="279"/>
    </location>
</feature>
<feature type="compositionally biased region" description="Low complexity" evidence="1">
    <location>
        <begin position="1202"/>
        <end position="1229"/>
    </location>
</feature>
<organism evidence="2">
    <name type="scientific">Alexandrium monilatum</name>
    <dbReference type="NCBI Taxonomy" id="311494"/>
    <lineage>
        <taxon>Eukaryota</taxon>
        <taxon>Sar</taxon>
        <taxon>Alveolata</taxon>
        <taxon>Dinophyceae</taxon>
        <taxon>Gonyaulacales</taxon>
        <taxon>Pyrocystaceae</taxon>
        <taxon>Alexandrium</taxon>
    </lineage>
</organism>
<feature type="region of interest" description="Disordered" evidence="1">
    <location>
        <begin position="798"/>
        <end position="817"/>
    </location>
</feature>
<name>A0A7S4UET3_9DINO</name>
<feature type="compositionally biased region" description="Low complexity" evidence="1">
    <location>
        <begin position="1153"/>
        <end position="1171"/>
    </location>
</feature>